<evidence type="ECO:0000256" key="6">
    <source>
        <dbReference type="ARBA" id="ARBA00047321"/>
    </source>
</evidence>
<feature type="domain" description="Amine oxidase" evidence="7">
    <location>
        <begin position="14"/>
        <end position="104"/>
    </location>
</feature>
<reference evidence="9" key="1">
    <citation type="submission" date="2016-11" db="EMBL/GenBank/DDBJ databases">
        <authorList>
            <person name="Varghese N."/>
            <person name="Submissions S."/>
        </authorList>
    </citation>
    <scope>NUCLEOTIDE SEQUENCE [LARGE SCALE GENOMIC DNA]</scope>
    <source>
        <strain evidence="9">DSM 29440</strain>
    </source>
</reference>
<dbReference type="GO" id="GO:0009851">
    <property type="term" value="P:auxin biosynthetic process"/>
    <property type="evidence" value="ECO:0007669"/>
    <property type="project" value="UniProtKB-KW"/>
</dbReference>
<comment type="similarity">
    <text evidence="2">Belongs to the tryptophan 2-monooxygenase family.</text>
</comment>
<dbReference type="GO" id="GO:0050361">
    <property type="term" value="F:tryptophan 2-monooxygenase activity"/>
    <property type="evidence" value="ECO:0007669"/>
    <property type="project" value="UniProtKB-EC"/>
</dbReference>
<dbReference type="InterPro" id="IPR002937">
    <property type="entry name" value="Amino_oxidase"/>
</dbReference>
<keyword evidence="9" id="KW-1185">Reference proteome</keyword>
<organism evidence="8 9">
    <name type="scientific">Vannielia litorea</name>
    <dbReference type="NCBI Taxonomy" id="1217970"/>
    <lineage>
        <taxon>Bacteria</taxon>
        <taxon>Pseudomonadati</taxon>
        <taxon>Pseudomonadota</taxon>
        <taxon>Alphaproteobacteria</taxon>
        <taxon>Rhodobacterales</taxon>
        <taxon>Paracoccaceae</taxon>
        <taxon>Vannielia</taxon>
    </lineage>
</organism>
<accession>A0A1N6IMG9</accession>
<comment type="pathway">
    <text evidence="1">Plant hormone metabolism; auxin biosynthesis.</text>
</comment>
<evidence type="ECO:0000256" key="1">
    <source>
        <dbReference type="ARBA" id="ARBA00004814"/>
    </source>
</evidence>
<dbReference type="InterPro" id="IPR050281">
    <property type="entry name" value="Flavin_monoamine_oxidase"/>
</dbReference>
<gene>
    <name evidence="8" type="ORF">SAMN05444002_4078</name>
</gene>
<evidence type="ECO:0000259" key="7">
    <source>
        <dbReference type="Pfam" id="PF01593"/>
    </source>
</evidence>
<evidence type="ECO:0000313" key="8">
    <source>
        <dbReference type="EMBL" id="SIO33231.1"/>
    </source>
</evidence>
<dbReference type="STRING" id="1217970.SAMN05444002_4078"/>
<dbReference type="EC" id="1.13.12.3" evidence="3"/>
<evidence type="ECO:0000256" key="2">
    <source>
        <dbReference type="ARBA" id="ARBA00005833"/>
    </source>
</evidence>
<dbReference type="PANTHER" id="PTHR10742:SF410">
    <property type="entry name" value="LYSINE-SPECIFIC HISTONE DEMETHYLASE 2"/>
    <property type="match status" value="1"/>
</dbReference>
<protein>
    <recommendedName>
        <fullName evidence="4">Tryptophan 2-monooxygenase</fullName>
        <ecNumber evidence="3">1.13.12.3</ecNumber>
    </recommendedName>
</protein>
<dbReference type="OrthoDB" id="9790035at2"/>
<dbReference type="RefSeq" id="WP_074258210.1">
    <property type="nucleotide sequence ID" value="NZ_FSRL01000002.1"/>
</dbReference>
<evidence type="ECO:0000256" key="3">
    <source>
        <dbReference type="ARBA" id="ARBA00012535"/>
    </source>
</evidence>
<feature type="domain" description="Amine oxidase" evidence="7">
    <location>
        <begin position="167"/>
        <end position="405"/>
    </location>
</feature>
<keyword evidence="5" id="KW-0073">Auxin biosynthesis</keyword>
<evidence type="ECO:0000256" key="4">
    <source>
        <dbReference type="ARBA" id="ARBA00017871"/>
    </source>
</evidence>
<dbReference type="SUPFAM" id="SSF54373">
    <property type="entry name" value="FAD-linked reductases, C-terminal domain"/>
    <property type="match status" value="1"/>
</dbReference>
<proteinExistence type="inferred from homology"/>
<dbReference type="EMBL" id="FSRL01000002">
    <property type="protein sequence ID" value="SIO33231.1"/>
    <property type="molecule type" value="Genomic_DNA"/>
</dbReference>
<dbReference type="AlphaFoldDB" id="A0A1N6IMG9"/>
<evidence type="ECO:0000256" key="5">
    <source>
        <dbReference type="ARBA" id="ARBA00023070"/>
    </source>
</evidence>
<dbReference type="Pfam" id="PF01593">
    <property type="entry name" value="Amino_oxidase"/>
    <property type="match status" value="2"/>
</dbReference>
<dbReference type="Gene3D" id="3.50.50.60">
    <property type="entry name" value="FAD/NAD(P)-binding domain"/>
    <property type="match status" value="1"/>
</dbReference>
<sequence>MPNPDVIIIGAGAAGLAAAKTLTAAGRSVTVLEAMNRIGGRAWTRSSDFGLPFDIGCAWLHAGDRNPFMADAARLGWTTHHHDMGLDHLYFGARKASPEELAAVTSADDHVAEALAAGTPDDRLSSLLADTGAMRASATYAGPMDFGKDADEISAADFNAAADLYPDYFTKEGFGALIHAWGADVPVELSTPVTAIDWSGQGVAVETPRGTLRARACIVTVSTGVLAFEDIRFTPALPESHLEAIFDLPMGLLTKIPVEIEGGLPGLSPFDDLLIERRAQHDLYFLCFPFSLPLMVGFVGGDFAWEMEAAGEAAAVDFITDRLVDIFGASLRPRIGRSQMTNWAGERRTRGAYASARPGRAAARAALATPVANRIFFAGEALAGSLMQTAGGARLSGESTARALLQTL</sequence>
<name>A0A1N6IMG9_9RHOB</name>
<dbReference type="PANTHER" id="PTHR10742">
    <property type="entry name" value="FLAVIN MONOAMINE OXIDASE"/>
    <property type="match status" value="1"/>
</dbReference>
<evidence type="ECO:0000313" key="9">
    <source>
        <dbReference type="Proteomes" id="UP000184932"/>
    </source>
</evidence>
<dbReference type="SUPFAM" id="SSF51905">
    <property type="entry name" value="FAD/NAD(P)-binding domain"/>
    <property type="match status" value="1"/>
</dbReference>
<dbReference type="InterPro" id="IPR036188">
    <property type="entry name" value="FAD/NAD-bd_sf"/>
</dbReference>
<comment type="catalytic activity">
    <reaction evidence="6">
        <text>L-tryptophan + O2 = indole-3-acetamide + CO2 + H2O</text>
        <dbReference type="Rhea" id="RHEA:16165"/>
        <dbReference type="ChEBI" id="CHEBI:15377"/>
        <dbReference type="ChEBI" id="CHEBI:15379"/>
        <dbReference type="ChEBI" id="CHEBI:16031"/>
        <dbReference type="ChEBI" id="CHEBI:16526"/>
        <dbReference type="ChEBI" id="CHEBI:57912"/>
        <dbReference type="EC" id="1.13.12.3"/>
    </reaction>
</comment>
<dbReference type="PRINTS" id="PR00420">
    <property type="entry name" value="RNGMNOXGNASE"/>
</dbReference>
<dbReference type="Proteomes" id="UP000184932">
    <property type="component" value="Unassembled WGS sequence"/>
</dbReference>